<dbReference type="PANTHER" id="PTHR10151">
    <property type="entry name" value="ECTONUCLEOTIDE PYROPHOSPHATASE/PHOSPHODIESTERASE"/>
    <property type="match status" value="1"/>
</dbReference>
<proteinExistence type="predicted"/>
<dbReference type="Gene3D" id="3.30.1360.180">
    <property type="match status" value="1"/>
</dbReference>
<evidence type="ECO:0000313" key="3">
    <source>
        <dbReference type="Proteomes" id="UP000233398"/>
    </source>
</evidence>
<name>A0A2N0VG85_9BACT</name>
<dbReference type="SUPFAM" id="SSF53649">
    <property type="entry name" value="Alkaline phosphatase-like"/>
    <property type="match status" value="1"/>
</dbReference>
<keyword evidence="3" id="KW-1185">Reference proteome</keyword>
<gene>
    <name evidence="2" type="ORF">CWD77_11125</name>
</gene>
<dbReference type="InterPro" id="IPR017850">
    <property type="entry name" value="Alkaline_phosphatase_core_sf"/>
</dbReference>
<dbReference type="CDD" id="cd16018">
    <property type="entry name" value="Enpp"/>
    <property type="match status" value="1"/>
</dbReference>
<evidence type="ECO:0000313" key="2">
    <source>
        <dbReference type="EMBL" id="PKD43170.1"/>
    </source>
</evidence>
<dbReference type="PANTHER" id="PTHR10151:SF120">
    <property type="entry name" value="BIS(5'-ADENOSYL)-TRIPHOSPHATASE"/>
    <property type="match status" value="1"/>
</dbReference>
<accession>A0A2N0VG85</accession>
<feature type="chain" id="PRO_5014715749" evidence="1">
    <location>
        <begin position="22"/>
        <end position="413"/>
    </location>
</feature>
<sequence length="413" mass="46976">MLRKNALYLLTALVFVLSLNGCENSDSDRTEAEPAPVLLISVDGFMNKYIDRNETPNFDEFISEGVQAEYLIPVFPTKTFPNHWSLATGLYVENHGIISNSFYDYELEERFSYGAPDGQHDERWWGGEPIWVTAEKQGKTSVNFFWPGSEATFVGLQSTKWVDYDGSIPDSTRIDSIAAWFDPAGDVQADFGTLYFSFVDSRGHSYGPDSPEVDEAVVQMDGLLGYFLEKLDEVGLSDNINILLVSDHGMAAQSEEKVIFLDEIINLDDVDMVDYTPVAMIKPHEGKTDEVYRALKENEENYRVFLRDELPERFHFSNHYRIPEIIMIADNQFTITNREYFEERGVVPGMHGFDNFEPDMHTFFAAKGPAFKSGAIEGPVESVHMYELMAYLLQIEPAENDGSLDEVRKFLNQ</sequence>
<dbReference type="Proteomes" id="UP000233398">
    <property type="component" value="Unassembled WGS sequence"/>
</dbReference>
<reference evidence="2 3" key="1">
    <citation type="submission" date="2017-11" db="EMBL/GenBank/DDBJ databases">
        <title>Rhodohalobacter 15182 sp. nov., isolated from a salt lake.</title>
        <authorList>
            <person name="Han S."/>
        </authorList>
    </citation>
    <scope>NUCLEOTIDE SEQUENCE [LARGE SCALE GENOMIC DNA]</scope>
    <source>
        <strain evidence="2 3">15182</strain>
    </source>
</reference>
<dbReference type="Pfam" id="PF01663">
    <property type="entry name" value="Phosphodiest"/>
    <property type="match status" value="1"/>
</dbReference>
<feature type="signal peptide" evidence="1">
    <location>
        <begin position="1"/>
        <end position="21"/>
    </location>
</feature>
<dbReference type="InterPro" id="IPR002591">
    <property type="entry name" value="Phosphodiest/P_Trfase"/>
</dbReference>
<organism evidence="2 3">
    <name type="scientific">Rhodohalobacter barkolensis</name>
    <dbReference type="NCBI Taxonomy" id="2053187"/>
    <lineage>
        <taxon>Bacteria</taxon>
        <taxon>Pseudomonadati</taxon>
        <taxon>Balneolota</taxon>
        <taxon>Balneolia</taxon>
        <taxon>Balneolales</taxon>
        <taxon>Balneolaceae</taxon>
        <taxon>Rhodohalobacter</taxon>
    </lineage>
</organism>
<dbReference type="RefSeq" id="WP_101073643.1">
    <property type="nucleotide sequence ID" value="NZ_PISP01000003.1"/>
</dbReference>
<dbReference type="EMBL" id="PISP01000003">
    <property type="protein sequence ID" value="PKD43170.1"/>
    <property type="molecule type" value="Genomic_DNA"/>
</dbReference>
<keyword evidence="1" id="KW-0732">Signal</keyword>
<evidence type="ECO:0000256" key="1">
    <source>
        <dbReference type="SAM" id="SignalP"/>
    </source>
</evidence>
<comment type="caution">
    <text evidence="2">The sequence shown here is derived from an EMBL/GenBank/DDBJ whole genome shotgun (WGS) entry which is preliminary data.</text>
</comment>
<dbReference type="GO" id="GO:0016787">
    <property type="term" value="F:hydrolase activity"/>
    <property type="evidence" value="ECO:0007669"/>
    <property type="project" value="UniProtKB-ARBA"/>
</dbReference>
<dbReference type="Gene3D" id="3.40.720.10">
    <property type="entry name" value="Alkaline Phosphatase, subunit A"/>
    <property type="match status" value="1"/>
</dbReference>
<dbReference type="AlphaFoldDB" id="A0A2N0VG85"/>
<dbReference type="OrthoDB" id="9779418at2"/>
<protein>
    <submittedName>
        <fullName evidence="2">Alkaline phosphatase family protein</fullName>
    </submittedName>
</protein>